<dbReference type="CDD" id="cd03349">
    <property type="entry name" value="LbH_XAT"/>
    <property type="match status" value="1"/>
</dbReference>
<evidence type="ECO:0000256" key="2">
    <source>
        <dbReference type="ARBA" id="ARBA00022679"/>
    </source>
</evidence>
<dbReference type="RefSeq" id="WP_157525391.1">
    <property type="nucleotide sequence ID" value="NZ_CP066775.1"/>
</dbReference>
<evidence type="ECO:0000313" key="7">
    <source>
        <dbReference type="Proteomes" id="UP000429232"/>
    </source>
</evidence>
<keyword evidence="3" id="KW-0677">Repeat</keyword>
<protein>
    <submittedName>
        <fullName evidence="6">CatB-related O-acetyltransferase</fullName>
    </submittedName>
</protein>
<dbReference type="InterPro" id="IPR001451">
    <property type="entry name" value="Hexapep"/>
</dbReference>
<evidence type="ECO:0000256" key="3">
    <source>
        <dbReference type="ARBA" id="ARBA00022737"/>
    </source>
</evidence>
<keyword evidence="2 6" id="KW-0808">Transferase</keyword>
<dbReference type="GO" id="GO:0016746">
    <property type="term" value="F:acyltransferase activity"/>
    <property type="evidence" value="ECO:0007669"/>
    <property type="project" value="UniProtKB-KW"/>
</dbReference>
<evidence type="ECO:0000256" key="5">
    <source>
        <dbReference type="ARBA" id="ARBA00023315"/>
    </source>
</evidence>
<evidence type="ECO:0000313" key="6">
    <source>
        <dbReference type="EMBL" id="QQL48685.1"/>
    </source>
</evidence>
<accession>A0A6I4I0Q2</accession>
<dbReference type="PANTHER" id="PTHR43300:SF11">
    <property type="entry name" value="ACETYLTRANSFERASE RV3034C-RELATED"/>
    <property type="match status" value="1"/>
</dbReference>
<dbReference type="Pfam" id="PF00132">
    <property type="entry name" value="Hexapep"/>
    <property type="match status" value="1"/>
</dbReference>
<name>A0A6I4I0Q2_9SPHI</name>
<proteinExistence type="inferred from homology"/>
<dbReference type="Proteomes" id="UP000429232">
    <property type="component" value="Chromosome"/>
</dbReference>
<keyword evidence="4" id="KW-0046">Antibiotic resistance</keyword>
<dbReference type="PANTHER" id="PTHR43300">
    <property type="entry name" value="ACETYLTRANSFERASE"/>
    <property type="match status" value="1"/>
</dbReference>
<dbReference type="GO" id="GO:0046677">
    <property type="term" value="P:response to antibiotic"/>
    <property type="evidence" value="ECO:0007669"/>
    <property type="project" value="UniProtKB-KW"/>
</dbReference>
<keyword evidence="7" id="KW-1185">Reference proteome</keyword>
<sequence length="216" mass="24173">MSYGPNPATKYPLDGHREMAFLKNIITRPNIIVGDYTYYDDLIDPHNFERNVLYHFDFLGDKLIIGNFCAIASGVQFIMNGANHEIKPISTYPFGIFGNGWEKINEGVDLTTKYPFKGDTVIGNDVWIGYGATIMPGVKIGNGAIIASKSVVTKDVPDYAIAGGNPAKLIRMRYDEPIIARLNKIAWWNWSAEKITRHVKLINSTDINALEQVSFL</sequence>
<dbReference type="InterPro" id="IPR011004">
    <property type="entry name" value="Trimer_LpxA-like_sf"/>
</dbReference>
<comment type="similarity">
    <text evidence="1">Belongs to the transferase hexapeptide repeat family.</text>
</comment>
<dbReference type="InterPro" id="IPR018357">
    <property type="entry name" value="Hexapep_transf_CS"/>
</dbReference>
<keyword evidence="5" id="KW-0012">Acyltransferase</keyword>
<evidence type="ECO:0000256" key="4">
    <source>
        <dbReference type="ARBA" id="ARBA00023251"/>
    </source>
</evidence>
<dbReference type="EMBL" id="CP066775">
    <property type="protein sequence ID" value="QQL48685.1"/>
    <property type="molecule type" value="Genomic_DNA"/>
</dbReference>
<dbReference type="InterPro" id="IPR050179">
    <property type="entry name" value="Trans_hexapeptide_repeat"/>
</dbReference>
<gene>
    <name evidence="6" type="ORF">GO620_010890</name>
</gene>
<reference evidence="6 7" key="1">
    <citation type="submission" date="2020-12" db="EMBL/GenBank/DDBJ databases">
        <title>HMF7856_wgs.fasta genome submission.</title>
        <authorList>
            <person name="Kang H."/>
            <person name="Kim H."/>
            <person name="Joh K."/>
        </authorList>
    </citation>
    <scope>NUCLEOTIDE SEQUENCE [LARGE SCALE GENOMIC DNA]</scope>
    <source>
        <strain evidence="6 7">HMF7856</strain>
    </source>
</reference>
<dbReference type="FunFam" id="2.160.10.10:FF:000037">
    <property type="entry name" value="Streptogramin A acetyltransferase"/>
    <property type="match status" value="1"/>
</dbReference>
<evidence type="ECO:0000256" key="1">
    <source>
        <dbReference type="ARBA" id="ARBA00007274"/>
    </source>
</evidence>
<dbReference type="PROSITE" id="PS00101">
    <property type="entry name" value="HEXAPEP_TRANSFERASES"/>
    <property type="match status" value="1"/>
</dbReference>
<dbReference type="SUPFAM" id="SSF51161">
    <property type="entry name" value="Trimeric LpxA-like enzymes"/>
    <property type="match status" value="1"/>
</dbReference>
<dbReference type="Gene3D" id="2.160.10.10">
    <property type="entry name" value="Hexapeptide repeat proteins"/>
    <property type="match status" value="1"/>
</dbReference>
<organism evidence="6 7">
    <name type="scientific">Mucilaginibacter ginkgonis</name>
    <dbReference type="NCBI Taxonomy" id="2682091"/>
    <lineage>
        <taxon>Bacteria</taxon>
        <taxon>Pseudomonadati</taxon>
        <taxon>Bacteroidota</taxon>
        <taxon>Sphingobacteriia</taxon>
        <taxon>Sphingobacteriales</taxon>
        <taxon>Sphingobacteriaceae</taxon>
        <taxon>Mucilaginibacter</taxon>
    </lineage>
</organism>
<dbReference type="AlphaFoldDB" id="A0A6I4I0Q2"/>
<dbReference type="KEGG" id="mgik:GO620_010890"/>